<dbReference type="EMBL" id="JAGTJQ010000009">
    <property type="protein sequence ID" value="KAH7024333.1"/>
    <property type="molecule type" value="Genomic_DNA"/>
</dbReference>
<evidence type="ECO:0000313" key="4">
    <source>
        <dbReference type="EMBL" id="KAH7024333.1"/>
    </source>
</evidence>
<comment type="caution">
    <text evidence="4">The sequence shown here is derived from an EMBL/GenBank/DDBJ whole genome shotgun (WGS) entry which is preliminary data.</text>
</comment>
<name>A0A9P8XWW9_9PEZI</name>
<feature type="compositionally biased region" description="Low complexity" evidence="2">
    <location>
        <begin position="76"/>
        <end position="103"/>
    </location>
</feature>
<sequence>MASQVRYYSIPNFRFQDGTALPVARIAYLYINSSASKLALIPTCFKGTFHTTLNFCTGALRDHRIIVAAQFGNGESSSPSNTTTSSSPTTDNNNNDNNDNASPFPAKIDYRDSVAAQHALLTQHLGITTPIDVVLGFSLAGQCTYYWAATHPSLVQRAVVICSSARTSGHNRQFLEGPAAALENAIDFAGRKQVAPAGLARGRLECPRGVRAFAKAYSAWLTSAEWYDLEKWRELRYESLAAYDEDATGPRYKGSFPDDLLAMLRAWQGGDVRSAKARLPLEDVLGRIETPILLMPCRTDQYFRWEASEREAAMLKNAGLEVIPSVWGHVAGGGMDPEAKAWMDGKIAKFVEES</sequence>
<dbReference type="AlphaFoldDB" id="A0A9P8XWW9"/>
<reference evidence="4" key="1">
    <citation type="journal article" date="2021" name="Nat. Commun.">
        <title>Genetic determinants of endophytism in the Arabidopsis root mycobiome.</title>
        <authorList>
            <person name="Mesny F."/>
            <person name="Miyauchi S."/>
            <person name="Thiergart T."/>
            <person name="Pickel B."/>
            <person name="Atanasova L."/>
            <person name="Karlsson M."/>
            <person name="Huettel B."/>
            <person name="Barry K.W."/>
            <person name="Haridas S."/>
            <person name="Chen C."/>
            <person name="Bauer D."/>
            <person name="Andreopoulos W."/>
            <person name="Pangilinan J."/>
            <person name="LaButti K."/>
            <person name="Riley R."/>
            <person name="Lipzen A."/>
            <person name="Clum A."/>
            <person name="Drula E."/>
            <person name="Henrissat B."/>
            <person name="Kohler A."/>
            <person name="Grigoriev I.V."/>
            <person name="Martin F.M."/>
            <person name="Hacquard S."/>
        </authorList>
    </citation>
    <scope>NUCLEOTIDE SEQUENCE</scope>
    <source>
        <strain evidence="4">MPI-CAGE-CH-0230</strain>
    </source>
</reference>
<dbReference type="InterPro" id="IPR029058">
    <property type="entry name" value="AB_hydrolase_fold"/>
</dbReference>
<gene>
    <name evidence="4" type="ORF">B0I36DRAFT_415526</name>
</gene>
<feature type="domain" description="AB hydrolase-1" evidence="3">
    <location>
        <begin position="61"/>
        <end position="171"/>
    </location>
</feature>
<keyword evidence="5" id="KW-1185">Reference proteome</keyword>
<evidence type="ECO:0000313" key="5">
    <source>
        <dbReference type="Proteomes" id="UP000756346"/>
    </source>
</evidence>
<dbReference type="OrthoDB" id="9972683at2759"/>
<accession>A0A9P8XWW9</accession>
<dbReference type="GO" id="GO:0016747">
    <property type="term" value="F:acyltransferase activity, transferring groups other than amino-acyl groups"/>
    <property type="evidence" value="ECO:0007669"/>
    <property type="project" value="InterPro"/>
</dbReference>
<dbReference type="InterPro" id="IPR008220">
    <property type="entry name" value="HAT_MetX-like"/>
</dbReference>
<organism evidence="4 5">
    <name type="scientific">Microdochium trichocladiopsis</name>
    <dbReference type="NCBI Taxonomy" id="1682393"/>
    <lineage>
        <taxon>Eukaryota</taxon>
        <taxon>Fungi</taxon>
        <taxon>Dikarya</taxon>
        <taxon>Ascomycota</taxon>
        <taxon>Pezizomycotina</taxon>
        <taxon>Sordariomycetes</taxon>
        <taxon>Xylariomycetidae</taxon>
        <taxon>Xylariales</taxon>
        <taxon>Microdochiaceae</taxon>
        <taxon>Microdochium</taxon>
    </lineage>
</organism>
<dbReference type="GeneID" id="70191586"/>
<evidence type="ECO:0000259" key="3">
    <source>
        <dbReference type="Pfam" id="PF00561"/>
    </source>
</evidence>
<dbReference type="GO" id="GO:0016787">
    <property type="term" value="F:hydrolase activity"/>
    <property type="evidence" value="ECO:0007669"/>
    <property type="project" value="UniProtKB-KW"/>
</dbReference>
<comment type="similarity">
    <text evidence="1">Belongs to the AB hydrolase superfamily. MetX family.</text>
</comment>
<dbReference type="Pfam" id="PF00561">
    <property type="entry name" value="Abhydrolase_1"/>
    <property type="match status" value="1"/>
</dbReference>
<dbReference type="InterPro" id="IPR000073">
    <property type="entry name" value="AB_hydrolase_1"/>
</dbReference>
<protein>
    <submittedName>
        <fullName evidence="4">Alpha/Beta hydrolase protein</fullName>
    </submittedName>
</protein>
<evidence type="ECO:0000256" key="2">
    <source>
        <dbReference type="SAM" id="MobiDB-lite"/>
    </source>
</evidence>
<proteinExistence type="inferred from homology"/>
<dbReference type="PANTHER" id="PTHR32268:SF15">
    <property type="entry name" value="HOMOSERINE ACETYLTRANSFERASE FAMILY PROTEIN (AFU_ORTHOLOGUE AFUA_1G15350)"/>
    <property type="match status" value="1"/>
</dbReference>
<feature type="region of interest" description="Disordered" evidence="2">
    <location>
        <begin position="72"/>
        <end position="104"/>
    </location>
</feature>
<dbReference type="SUPFAM" id="SSF53474">
    <property type="entry name" value="alpha/beta-Hydrolases"/>
    <property type="match status" value="1"/>
</dbReference>
<keyword evidence="4" id="KW-0378">Hydrolase</keyword>
<dbReference type="RefSeq" id="XP_046007881.1">
    <property type="nucleotide sequence ID" value="XM_046162040.1"/>
</dbReference>
<evidence type="ECO:0000256" key="1">
    <source>
        <dbReference type="ARBA" id="ARBA00006886"/>
    </source>
</evidence>
<dbReference type="PANTHER" id="PTHR32268">
    <property type="entry name" value="HOMOSERINE O-ACETYLTRANSFERASE"/>
    <property type="match status" value="1"/>
</dbReference>
<dbReference type="Proteomes" id="UP000756346">
    <property type="component" value="Unassembled WGS sequence"/>
</dbReference>
<dbReference type="Gene3D" id="3.40.50.1820">
    <property type="entry name" value="alpha/beta hydrolase"/>
    <property type="match status" value="1"/>
</dbReference>